<reference evidence="3" key="1">
    <citation type="submission" date="2021-07" db="EMBL/GenBank/DDBJ databases">
        <authorList>
            <person name="Durling M."/>
        </authorList>
    </citation>
    <scope>NUCLEOTIDE SEQUENCE</scope>
</reference>
<feature type="region of interest" description="Disordered" evidence="1">
    <location>
        <begin position="29"/>
        <end position="110"/>
    </location>
</feature>
<sequence>MSAEIAKKRGRPKKAIVETIGAEMPEIIKKTTREKSTKAAAATPPKAKISKAAKATTTTTAVPELKKSAKDQVATQTTSAASRIASKETPKVVAKNASPKPQVSKPTVKSPKITVAAASILTKTEKAIAESKAALAIKATAKTPTTPVSQMTPAPSHNAFKTTGQTSKSPSAPGSASIPMRTPGSSPILSKVRELSQKNTTQPQPSTTANSTAKSVPTTPTLASKPQTLRPMPTEASKLTTPKPTPTPKVPIADINKEIVSNITARAGARPGGSNNLPPNYKSAARKVTMAIVAMPIAIVTSYVLYQRLYLKEEKKSLLPPLESAPVFVQKEEDKFVLSTPPKKEPELS</sequence>
<feature type="region of interest" description="Disordered" evidence="1">
    <location>
        <begin position="139"/>
        <end position="251"/>
    </location>
</feature>
<keyword evidence="2" id="KW-1133">Transmembrane helix</keyword>
<feature type="compositionally biased region" description="Polar residues" evidence="1">
    <location>
        <begin position="197"/>
        <end position="227"/>
    </location>
</feature>
<feature type="compositionally biased region" description="Low complexity" evidence="1">
    <location>
        <begin position="38"/>
        <end position="61"/>
    </location>
</feature>
<dbReference type="Proteomes" id="UP000701801">
    <property type="component" value="Unassembled WGS sequence"/>
</dbReference>
<evidence type="ECO:0000256" key="2">
    <source>
        <dbReference type="SAM" id="Phobius"/>
    </source>
</evidence>
<gene>
    <name evidence="3" type="ORF">HYALB_00002076</name>
</gene>
<evidence type="ECO:0000313" key="4">
    <source>
        <dbReference type="Proteomes" id="UP000701801"/>
    </source>
</evidence>
<organism evidence="3 4">
    <name type="scientific">Hymenoscyphus albidus</name>
    <dbReference type="NCBI Taxonomy" id="595503"/>
    <lineage>
        <taxon>Eukaryota</taxon>
        <taxon>Fungi</taxon>
        <taxon>Dikarya</taxon>
        <taxon>Ascomycota</taxon>
        <taxon>Pezizomycotina</taxon>
        <taxon>Leotiomycetes</taxon>
        <taxon>Helotiales</taxon>
        <taxon>Helotiaceae</taxon>
        <taxon>Hymenoscyphus</taxon>
    </lineage>
</organism>
<dbReference type="AlphaFoldDB" id="A0A9N9Q1K7"/>
<accession>A0A9N9Q1K7</accession>
<dbReference type="OrthoDB" id="3784821at2759"/>
<feature type="transmembrane region" description="Helical" evidence="2">
    <location>
        <begin position="288"/>
        <end position="306"/>
    </location>
</feature>
<name>A0A9N9Q1K7_9HELO</name>
<keyword evidence="4" id="KW-1185">Reference proteome</keyword>
<comment type="caution">
    <text evidence="3">The sequence shown here is derived from an EMBL/GenBank/DDBJ whole genome shotgun (WGS) entry which is preliminary data.</text>
</comment>
<keyword evidence="2" id="KW-0812">Transmembrane</keyword>
<dbReference type="EMBL" id="CAJVRM010000020">
    <property type="protein sequence ID" value="CAG8971492.1"/>
    <property type="molecule type" value="Genomic_DNA"/>
</dbReference>
<evidence type="ECO:0000256" key="1">
    <source>
        <dbReference type="SAM" id="MobiDB-lite"/>
    </source>
</evidence>
<keyword evidence="2" id="KW-0472">Membrane</keyword>
<protein>
    <submittedName>
        <fullName evidence="3">Uncharacterized protein</fullName>
    </submittedName>
</protein>
<proteinExistence type="predicted"/>
<feature type="compositionally biased region" description="Polar residues" evidence="1">
    <location>
        <begin position="148"/>
        <end position="174"/>
    </location>
</feature>
<evidence type="ECO:0000313" key="3">
    <source>
        <dbReference type="EMBL" id="CAG8971492.1"/>
    </source>
</evidence>